<dbReference type="SUPFAM" id="SSF103473">
    <property type="entry name" value="MFS general substrate transporter"/>
    <property type="match status" value="1"/>
</dbReference>
<organism evidence="9 10">
    <name type="scientific">Actinokineospora auranticolor</name>
    <dbReference type="NCBI Taxonomy" id="155976"/>
    <lineage>
        <taxon>Bacteria</taxon>
        <taxon>Bacillati</taxon>
        <taxon>Actinomycetota</taxon>
        <taxon>Actinomycetes</taxon>
        <taxon>Pseudonocardiales</taxon>
        <taxon>Pseudonocardiaceae</taxon>
        <taxon>Actinokineospora</taxon>
    </lineage>
</organism>
<dbReference type="GO" id="GO:0005886">
    <property type="term" value="C:plasma membrane"/>
    <property type="evidence" value="ECO:0007669"/>
    <property type="project" value="UniProtKB-SubCell"/>
</dbReference>
<dbReference type="Pfam" id="PF07690">
    <property type="entry name" value="MFS_1"/>
    <property type="match status" value="1"/>
</dbReference>
<dbReference type="CDD" id="cd17321">
    <property type="entry name" value="MFS_MMR_MDR_like"/>
    <property type="match status" value="1"/>
</dbReference>
<gene>
    <name evidence="9" type="ORF">CLV40_108101</name>
</gene>
<dbReference type="OrthoDB" id="4172724at2"/>
<dbReference type="GO" id="GO:0022857">
    <property type="term" value="F:transmembrane transporter activity"/>
    <property type="evidence" value="ECO:0007669"/>
    <property type="project" value="InterPro"/>
</dbReference>
<reference evidence="9 10" key="1">
    <citation type="submission" date="2018-02" db="EMBL/GenBank/DDBJ databases">
        <title>Genomic Encyclopedia of Archaeal and Bacterial Type Strains, Phase II (KMG-II): from individual species to whole genera.</title>
        <authorList>
            <person name="Goeker M."/>
        </authorList>
    </citation>
    <scope>NUCLEOTIDE SEQUENCE [LARGE SCALE GENOMIC DNA]</scope>
    <source>
        <strain evidence="9 10">YU 961-1</strain>
    </source>
</reference>
<evidence type="ECO:0000256" key="7">
    <source>
        <dbReference type="SAM" id="Phobius"/>
    </source>
</evidence>
<dbReference type="Proteomes" id="UP000239203">
    <property type="component" value="Unassembled WGS sequence"/>
</dbReference>
<dbReference type="EMBL" id="PTIX01000008">
    <property type="protein sequence ID" value="PPK67104.1"/>
    <property type="molecule type" value="Genomic_DNA"/>
</dbReference>
<protein>
    <submittedName>
        <fullName evidence="9">DHA2 family multidrug resistance protein-like MFS transporter</fullName>
    </submittedName>
</protein>
<dbReference type="InterPro" id="IPR011701">
    <property type="entry name" value="MFS"/>
</dbReference>
<evidence type="ECO:0000256" key="3">
    <source>
        <dbReference type="ARBA" id="ARBA00022475"/>
    </source>
</evidence>
<dbReference type="PROSITE" id="PS50850">
    <property type="entry name" value="MFS"/>
    <property type="match status" value="1"/>
</dbReference>
<dbReference type="PRINTS" id="PR01036">
    <property type="entry name" value="TCRTETB"/>
</dbReference>
<feature type="transmembrane region" description="Helical" evidence="7">
    <location>
        <begin position="424"/>
        <end position="442"/>
    </location>
</feature>
<feature type="transmembrane region" description="Helical" evidence="7">
    <location>
        <begin position="240"/>
        <end position="262"/>
    </location>
</feature>
<feature type="domain" description="Major facilitator superfamily (MFS) profile" evidence="8">
    <location>
        <begin position="29"/>
        <end position="518"/>
    </location>
</feature>
<evidence type="ECO:0000313" key="9">
    <source>
        <dbReference type="EMBL" id="PPK67104.1"/>
    </source>
</evidence>
<feature type="transmembrane region" description="Helical" evidence="7">
    <location>
        <begin position="27"/>
        <end position="53"/>
    </location>
</feature>
<dbReference type="Gene3D" id="1.20.1720.10">
    <property type="entry name" value="Multidrug resistance protein D"/>
    <property type="match status" value="1"/>
</dbReference>
<accession>A0A2S6GPE4</accession>
<keyword evidence="2" id="KW-0813">Transport</keyword>
<evidence type="ECO:0000256" key="1">
    <source>
        <dbReference type="ARBA" id="ARBA00004651"/>
    </source>
</evidence>
<name>A0A2S6GPE4_9PSEU</name>
<feature type="transmembrane region" description="Helical" evidence="7">
    <location>
        <begin position="215"/>
        <end position="234"/>
    </location>
</feature>
<dbReference type="PROSITE" id="PS00216">
    <property type="entry name" value="SUGAR_TRANSPORT_1"/>
    <property type="match status" value="1"/>
</dbReference>
<dbReference type="PANTHER" id="PTHR42718">
    <property type="entry name" value="MAJOR FACILITATOR SUPERFAMILY MULTIDRUG TRANSPORTER MFSC"/>
    <property type="match status" value="1"/>
</dbReference>
<evidence type="ECO:0000313" key="10">
    <source>
        <dbReference type="Proteomes" id="UP000239203"/>
    </source>
</evidence>
<feature type="transmembrane region" description="Helical" evidence="7">
    <location>
        <begin position="283"/>
        <end position="308"/>
    </location>
</feature>
<keyword evidence="6 7" id="KW-0472">Membrane</keyword>
<feature type="transmembrane region" description="Helical" evidence="7">
    <location>
        <begin position="65"/>
        <end position="83"/>
    </location>
</feature>
<feature type="transmembrane region" description="Helical" evidence="7">
    <location>
        <begin position="127"/>
        <end position="145"/>
    </location>
</feature>
<keyword evidence="3" id="KW-1003">Cell membrane</keyword>
<proteinExistence type="predicted"/>
<feature type="transmembrane region" description="Helical" evidence="7">
    <location>
        <begin position="320"/>
        <end position="336"/>
    </location>
</feature>
<evidence type="ECO:0000259" key="8">
    <source>
        <dbReference type="PROSITE" id="PS50850"/>
    </source>
</evidence>
<comment type="subcellular location">
    <subcellularLocation>
        <location evidence="1">Cell membrane</location>
        <topology evidence="1">Multi-pass membrane protein</topology>
    </subcellularLocation>
</comment>
<evidence type="ECO:0000256" key="5">
    <source>
        <dbReference type="ARBA" id="ARBA00022989"/>
    </source>
</evidence>
<dbReference type="AlphaFoldDB" id="A0A2S6GPE4"/>
<feature type="transmembrane region" description="Helical" evidence="7">
    <location>
        <begin position="95"/>
        <end position="121"/>
    </location>
</feature>
<feature type="transmembrane region" description="Helical" evidence="7">
    <location>
        <begin position="487"/>
        <end position="514"/>
    </location>
</feature>
<dbReference type="InterPro" id="IPR020846">
    <property type="entry name" value="MFS_dom"/>
</dbReference>
<dbReference type="Gene3D" id="1.20.1250.20">
    <property type="entry name" value="MFS general substrate transporter like domains"/>
    <property type="match status" value="1"/>
</dbReference>
<sequence>MTEAPVPPPAADPVSGTATRPATDRRWLVLALMCSGLLLAAMDNTILNVALPAIAESLRPGATGLLWIVDSYSLVVAGLLVTAGTGADRFGRKRFFLLGLALFGVASLVAAFAGSVAVLIAARVLRAVGGAMIMPATLSIIRTVFTDPRERGVAIGLWSATAAVGSVIGPIVAGAMLRVFWWGSVFLVGLPVVVVALLLSARYVPESRDPSPGRFDPISVVLSMGAVLGVVFGIKELAGHGIGAPTAVPALALGLVLAWVFVRRQGKLAHPLLDLSLFRAPRFTAATLAVLLSFFGFFGLLFFLAQYFQILRGFTTLQTGLWLLPMAVASLVAAPLTEKMVRNWGTRLTLSGCFGVIAVSLAVLSLIGADVPGWVVDGAIVVGFIGVGFGASVAVTSGSQAIMTSAPPARAGGAAAIQETSFELGAGLGVALLGSIMAAVFGNELAATTVVAPAVAETAAQSLPLAALTAAEMGAAGEPLMAAARAAFLSGISVAALVGAGVMLVTSVLTALWLPNRAAERAEAAASPGGW</sequence>
<feature type="transmembrane region" description="Helical" evidence="7">
    <location>
        <begin position="179"/>
        <end position="203"/>
    </location>
</feature>
<feature type="transmembrane region" description="Helical" evidence="7">
    <location>
        <begin position="379"/>
        <end position="403"/>
    </location>
</feature>
<comment type="caution">
    <text evidence="9">The sequence shown here is derived from an EMBL/GenBank/DDBJ whole genome shotgun (WGS) entry which is preliminary data.</text>
</comment>
<feature type="transmembrane region" description="Helical" evidence="7">
    <location>
        <begin position="152"/>
        <end position="173"/>
    </location>
</feature>
<evidence type="ECO:0000256" key="4">
    <source>
        <dbReference type="ARBA" id="ARBA00022692"/>
    </source>
</evidence>
<dbReference type="PANTHER" id="PTHR42718:SF47">
    <property type="entry name" value="METHYL VIOLOGEN RESISTANCE PROTEIN SMVA"/>
    <property type="match status" value="1"/>
</dbReference>
<dbReference type="InterPro" id="IPR036259">
    <property type="entry name" value="MFS_trans_sf"/>
</dbReference>
<dbReference type="RefSeq" id="WP_104479866.1">
    <property type="nucleotide sequence ID" value="NZ_CP154825.1"/>
</dbReference>
<keyword evidence="10" id="KW-1185">Reference proteome</keyword>
<feature type="transmembrane region" description="Helical" evidence="7">
    <location>
        <begin position="348"/>
        <end position="367"/>
    </location>
</feature>
<evidence type="ECO:0000256" key="6">
    <source>
        <dbReference type="ARBA" id="ARBA00023136"/>
    </source>
</evidence>
<keyword evidence="4 7" id="KW-0812">Transmembrane</keyword>
<keyword evidence="5 7" id="KW-1133">Transmembrane helix</keyword>
<evidence type="ECO:0000256" key="2">
    <source>
        <dbReference type="ARBA" id="ARBA00022448"/>
    </source>
</evidence>
<dbReference type="InterPro" id="IPR005829">
    <property type="entry name" value="Sugar_transporter_CS"/>
</dbReference>